<dbReference type="GeneID" id="36328602"/>
<feature type="transmembrane region" description="Helical" evidence="1">
    <location>
        <begin position="345"/>
        <end position="363"/>
    </location>
</feature>
<evidence type="ECO:0000313" key="3">
    <source>
        <dbReference type="EMBL" id="OSX68187.1"/>
    </source>
</evidence>
<dbReference type="AlphaFoldDB" id="A0A1X6NHS6"/>
<dbReference type="Proteomes" id="UP000194127">
    <property type="component" value="Unassembled WGS sequence"/>
</dbReference>
<keyword evidence="1" id="KW-1133">Transmembrane helix</keyword>
<evidence type="ECO:0000256" key="1">
    <source>
        <dbReference type="SAM" id="Phobius"/>
    </source>
</evidence>
<feature type="transmembrane region" description="Helical" evidence="1">
    <location>
        <begin position="46"/>
        <end position="64"/>
    </location>
</feature>
<protein>
    <recommendedName>
        <fullName evidence="2">DUF6533 domain-containing protein</fullName>
    </recommendedName>
</protein>
<feature type="transmembrane region" description="Helical" evidence="1">
    <location>
        <begin position="313"/>
        <end position="333"/>
    </location>
</feature>
<dbReference type="InterPro" id="IPR045340">
    <property type="entry name" value="DUF6533"/>
</dbReference>
<organism evidence="3 4">
    <name type="scientific">Postia placenta MAD-698-R-SB12</name>
    <dbReference type="NCBI Taxonomy" id="670580"/>
    <lineage>
        <taxon>Eukaryota</taxon>
        <taxon>Fungi</taxon>
        <taxon>Dikarya</taxon>
        <taxon>Basidiomycota</taxon>
        <taxon>Agaricomycotina</taxon>
        <taxon>Agaricomycetes</taxon>
        <taxon>Polyporales</taxon>
        <taxon>Adustoporiaceae</taxon>
        <taxon>Rhodonia</taxon>
    </lineage>
</organism>
<proteinExistence type="predicted"/>
<dbReference type="Pfam" id="PF20151">
    <property type="entry name" value="DUF6533"/>
    <property type="match status" value="1"/>
</dbReference>
<dbReference type="OrthoDB" id="10275778at2759"/>
<evidence type="ECO:0000259" key="2">
    <source>
        <dbReference type="Pfam" id="PF20151"/>
    </source>
</evidence>
<name>A0A1X6NHS6_9APHY</name>
<reference evidence="3 4" key="1">
    <citation type="submission" date="2017-04" db="EMBL/GenBank/DDBJ databases">
        <title>Genome Sequence of the Model Brown-Rot Fungus Postia placenta SB12.</title>
        <authorList>
            <consortium name="DOE Joint Genome Institute"/>
            <person name="Gaskell J."/>
            <person name="Kersten P."/>
            <person name="Larrondo L.F."/>
            <person name="Canessa P."/>
            <person name="Martinez D."/>
            <person name="Hibbett D."/>
            <person name="Schmoll M."/>
            <person name="Kubicek C.P."/>
            <person name="Martinez A.T."/>
            <person name="Yadav J."/>
            <person name="Master E."/>
            <person name="Magnuson J.K."/>
            <person name="James T."/>
            <person name="Yaver D."/>
            <person name="Berka R."/>
            <person name="Labutti K."/>
            <person name="Lipzen A."/>
            <person name="Aerts A."/>
            <person name="Barry K."/>
            <person name="Henrissat B."/>
            <person name="Blanchette R."/>
            <person name="Grigoriev I."/>
            <person name="Cullen D."/>
        </authorList>
    </citation>
    <scope>NUCLEOTIDE SEQUENCE [LARGE SCALE GENOMIC DNA]</scope>
    <source>
        <strain evidence="3 4">MAD-698-R-SB12</strain>
    </source>
</reference>
<accession>A0A1X6NHS6</accession>
<feature type="transmembrane region" description="Helical" evidence="1">
    <location>
        <begin position="115"/>
        <end position="137"/>
    </location>
</feature>
<feature type="domain" description="DUF6533" evidence="2">
    <location>
        <begin position="14"/>
        <end position="43"/>
    </location>
</feature>
<sequence>MARCNVVNSRLQTATVAVTVSLWDHVIRFGQEFELLWRQRKTVHTMLLMFDMYGVEGSMIYFAFGEPRSASHNAARTHFPSLQWSEKTFVRYDAIIQYSIWEYTGRSASEALNCYASMFLMIYKALFDLHVIALLVVSTLGRPRRNDAEIVNNLKRDGFLAFLSGRSYDVAGLRLIPFIQNMLENASQTFTSLLRTIWNAGLWVILGFLDEQTAQSQFIIKLPVSGESMNETLQKCVSRFDTERDHPAKPVSESGLSRALVAVCRVINRAVAKLPGGGEMIVSFQLRLDCRPLLEHLSDLTMATDIETLAGGYFIEVLLAIMLYGVAITQAYAYWWDYPNDSKRLRWTIVIPIFAAMYEYLIIDFNDIEKIQTIVWYVLNSAHLDTEFIRLCKSRMPTALSGFKLGSWKLYRDTKMTYHRPYDQVDPDVCFAGDCYYLHTITFLATLNARQRWRSRRRYGVHEIVSMELSPRVTSAQAQGNQASQIEILTMVSKVTDNMLYHEHGVPKPPVSGIVIEPSKNQILKDDD</sequence>
<keyword evidence="1" id="KW-0812">Transmembrane</keyword>
<dbReference type="RefSeq" id="XP_024344981.1">
    <property type="nucleotide sequence ID" value="XM_024483653.1"/>
</dbReference>
<keyword evidence="1" id="KW-0472">Membrane</keyword>
<dbReference type="EMBL" id="KZ110591">
    <property type="protein sequence ID" value="OSX68187.1"/>
    <property type="molecule type" value="Genomic_DNA"/>
</dbReference>
<gene>
    <name evidence="3" type="ORF">POSPLADRAFT_1127690</name>
</gene>
<evidence type="ECO:0000313" key="4">
    <source>
        <dbReference type="Proteomes" id="UP000194127"/>
    </source>
</evidence>
<keyword evidence="4" id="KW-1185">Reference proteome</keyword>